<dbReference type="EMBL" id="MU276248">
    <property type="protein sequence ID" value="KAI0039915.1"/>
    <property type="molecule type" value="Genomic_DNA"/>
</dbReference>
<evidence type="ECO:0000313" key="2">
    <source>
        <dbReference type="Proteomes" id="UP000814033"/>
    </source>
</evidence>
<keyword evidence="2" id="KW-1185">Reference proteome</keyword>
<accession>A0ACB8R806</accession>
<gene>
    <name evidence="1" type="ORF">FA95DRAFT_1612196</name>
</gene>
<dbReference type="Proteomes" id="UP000814033">
    <property type="component" value="Unassembled WGS sequence"/>
</dbReference>
<evidence type="ECO:0000313" key="1">
    <source>
        <dbReference type="EMBL" id="KAI0039915.1"/>
    </source>
</evidence>
<name>A0ACB8R806_9AGAM</name>
<proteinExistence type="predicted"/>
<reference evidence="1" key="1">
    <citation type="submission" date="2021-02" db="EMBL/GenBank/DDBJ databases">
        <authorList>
            <consortium name="DOE Joint Genome Institute"/>
            <person name="Ahrendt S."/>
            <person name="Looney B.P."/>
            <person name="Miyauchi S."/>
            <person name="Morin E."/>
            <person name="Drula E."/>
            <person name="Courty P.E."/>
            <person name="Chicoki N."/>
            <person name="Fauchery L."/>
            <person name="Kohler A."/>
            <person name="Kuo A."/>
            <person name="Labutti K."/>
            <person name="Pangilinan J."/>
            <person name="Lipzen A."/>
            <person name="Riley R."/>
            <person name="Andreopoulos W."/>
            <person name="He G."/>
            <person name="Johnson J."/>
            <person name="Barry K.W."/>
            <person name="Grigoriev I.V."/>
            <person name="Nagy L."/>
            <person name="Hibbett D."/>
            <person name="Henrissat B."/>
            <person name="Matheny P.B."/>
            <person name="Labbe J."/>
            <person name="Martin F."/>
        </authorList>
    </citation>
    <scope>NUCLEOTIDE SEQUENCE</scope>
    <source>
        <strain evidence="1">FP105234-sp</strain>
    </source>
</reference>
<reference evidence="1" key="2">
    <citation type="journal article" date="2022" name="New Phytol.">
        <title>Evolutionary transition to the ectomycorrhizal habit in the genomes of a hyperdiverse lineage of mushroom-forming fungi.</title>
        <authorList>
            <person name="Looney B."/>
            <person name="Miyauchi S."/>
            <person name="Morin E."/>
            <person name="Drula E."/>
            <person name="Courty P.E."/>
            <person name="Kohler A."/>
            <person name="Kuo A."/>
            <person name="LaButti K."/>
            <person name="Pangilinan J."/>
            <person name="Lipzen A."/>
            <person name="Riley R."/>
            <person name="Andreopoulos W."/>
            <person name="He G."/>
            <person name="Johnson J."/>
            <person name="Nolan M."/>
            <person name="Tritt A."/>
            <person name="Barry K.W."/>
            <person name="Grigoriev I.V."/>
            <person name="Nagy L.G."/>
            <person name="Hibbett D."/>
            <person name="Henrissat B."/>
            <person name="Matheny P.B."/>
            <person name="Labbe J."/>
            <person name="Martin F.M."/>
        </authorList>
    </citation>
    <scope>NUCLEOTIDE SEQUENCE</scope>
    <source>
        <strain evidence="1">FP105234-sp</strain>
    </source>
</reference>
<protein>
    <submittedName>
        <fullName evidence="1">Uncharacterized protein</fullName>
    </submittedName>
</protein>
<comment type="caution">
    <text evidence="1">The sequence shown here is derived from an EMBL/GenBank/DDBJ whole genome shotgun (WGS) entry which is preliminary data.</text>
</comment>
<organism evidence="1 2">
    <name type="scientific">Auriscalpium vulgare</name>
    <dbReference type="NCBI Taxonomy" id="40419"/>
    <lineage>
        <taxon>Eukaryota</taxon>
        <taxon>Fungi</taxon>
        <taxon>Dikarya</taxon>
        <taxon>Basidiomycota</taxon>
        <taxon>Agaricomycotina</taxon>
        <taxon>Agaricomycetes</taxon>
        <taxon>Russulales</taxon>
        <taxon>Auriscalpiaceae</taxon>
        <taxon>Auriscalpium</taxon>
    </lineage>
</organism>
<sequence>MPMQKRTADSVTLAARACESGSLDECATALQALHAGGLLPVSDLSPVEVPIQGVTQHSPTLNGAALARRLFLDDLVPIQGVTHHDPAVTEALARRLLDDLEARHSRHHSKPQPAAVSNGDSGRIAPGVPIQGVTNHLATLTTALARRLLDLEARHSKHHAEHHSKPQPAAVSNGDSGRIAPPTAVSNGDSGRIANPVLARRLVFDSVPIQGVTHHDPTLNIALARRLLEMEARHSKHHAEHHSKTQPAAVSNGDSGRIANPVLARRLLFDSVPIQGVTHSGRIANPVLARRLLEMEARHSKHHAEHHSKTQPAAVSNGDSGRIAPPTAVSNGDSGRIAPGSVIL</sequence>